<reference evidence="2 3" key="1">
    <citation type="submission" date="2014-02" db="EMBL/GenBank/DDBJ databases">
        <title>Single nucleus genome sequencing reveals high similarity among nuclei of an endomycorrhizal fungus.</title>
        <authorList>
            <person name="Lin K."/>
            <person name="Geurts R."/>
            <person name="Zhang Z."/>
            <person name="Limpens E."/>
            <person name="Saunders D.G."/>
            <person name="Mu D."/>
            <person name="Pang E."/>
            <person name="Cao H."/>
            <person name="Cha H."/>
            <person name="Lin T."/>
            <person name="Zhou Q."/>
            <person name="Shang Y."/>
            <person name="Li Y."/>
            <person name="Ivanov S."/>
            <person name="Sharma T."/>
            <person name="Velzen R.V."/>
            <person name="Ruijter N.D."/>
            <person name="Aanen D.K."/>
            <person name="Win J."/>
            <person name="Kamoun S."/>
            <person name="Bisseling T."/>
            <person name="Huang S."/>
        </authorList>
    </citation>
    <scope>NUCLEOTIDE SEQUENCE [LARGE SCALE GENOMIC DNA]</scope>
    <source>
        <strain evidence="3">DAOM197198w</strain>
    </source>
</reference>
<accession>A0A015K487</accession>
<proteinExistence type="predicted"/>
<name>A0A015K487_RHIIW</name>
<evidence type="ECO:0000313" key="3">
    <source>
        <dbReference type="Proteomes" id="UP000022910"/>
    </source>
</evidence>
<protein>
    <submittedName>
        <fullName evidence="2">Uncharacterized protein</fullName>
    </submittedName>
</protein>
<organism evidence="2 3">
    <name type="scientific">Rhizophagus irregularis (strain DAOM 197198w)</name>
    <name type="common">Glomus intraradices</name>
    <dbReference type="NCBI Taxonomy" id="1432141"/>
    <lineage>
        <taxon>Eukaryota</taxon>
        <taxon>Fungi</taxon>
        <taxon>Fungi incertae sedis</taxon>
        <taxon>Mucoromycota</taxon>
        <taxon>Glomeromycotina</taxon>
        <taxon>Glomeromycetes</taxon>
        <taxon>Glomerales</taxon>
        <taxon>Glomeraceae</taxon>
        <taxon>Rhizophagus</taxon>
    </lineage>
</organism>
<dbReference type="HOGENOM" id="CLU_2706164_0_0_1"/>
<comment type="caution">
    <text evidence="2">The sequence shown here is derived from an EMBL/GenBank/DDBJ whole genome shotgun (WGS) entry which is preliminary data.</text>
</comment>
<sequence>MRAPKTGFPVATRAPGACGTAGGHTAGGAPALGGEQERSLPGRPLNGRPAGTPPASHYSDPAVAKPRCAGTFY</sequence>
<dbReference type="Proteomes" id="UP000022910">
    <property type="component" value="Unassembled WGS sequence"/>
</dbReference>
<gene>
    <name evidence="2" type="ORF">RirG_031860</name>
</gene>
<keyword evidence="3" id="KW-1185">Reference proteome</keyword>
<dbReference type="EMBL" id="JEMT01012079">
    <property type="protein sequence ID" value="EXX76582.1"/>
    <property type="molecule type" value="Genomic_DNA"/>
</dbReference>
<evidence type="ECO:0000256" key="1">
    <source>
        <dbReference type="SAM" id="MobiDB-lite"/>
    </source>
</evidence>
<feature type="region of interest" description="Disordered" evidence="1">
    <location>
        <begin position="1"/>
        <end position="63"/>
    </location>
</feature>
<dbReference type="AlphaFoldDB" id="A0A015K487"/>
<evidence type="ECO:0000313" key="2">
    <source>
        <dbReference type="EMBL" id="EXX76582.1"/>
    </source>
</evidence>